<dbReference type="OrthoDB" id="196355at2"/>
<keyword evidence="2" id="KW-0732">Signal</keyword>
<dbReference type="EMBL" id="AEDD01000010">
    <property type="protein sequence ID" value="EFM09541.1"/>
    <property type="molecule type" value="Genomic_DNA"/>
</dbReference>
<feature type="chain" id="PRO_5003136353" description="Membrane-anchored protein" evidence="2">
    <location>
        <begin position="34"/>
        <end position="315"/>
    </location>
</feature>
<evidence type="ECO:0000313" key="3">
    <source>
        <dbReference type="EMBL" id="EFM09541.1"/>
    </source>
</evidence>
<dbReference type="eggNOG" id="COG4714">
    <property type="taxonomic scope" value="Bacteria"/>
</dbReference>
<keyword evidence="1" id="KW-0472">Membrane</keyword>
<dbReference type="STRING" id="717606.PaecuDRAFT_3588"/>
<gene>
    <name evidence="3" type="ORF">PaecuDRAFT_3588</name>
</gene>
<keyword evidence="4" id="KW-1185">Reference proteome</keyword>
<dbReference type="AlphaFoldDB" id="E0ID86"/>
<dbReference type="Pfam" id="PF09935">
    <property type="entry name" value="DUF2167"/>
    <property type="match status" value="1"/>
</dbReference>
<sequence length="315" mass="34647">MRTSALLTSSIKTLLLSLAIATFAVTAPAAAHAESAQASTSSEPQWVVGTGQSVGLGTIANLKVKQGYSFMDAQNTKQFIKQYGGVPSQHEIGAIAPDSQDENWIVYFEYEDVGHISDKDKDEIDVEALLDSYKDGTAESNKDLAEADRLYVDGWFTPPAYNETVRSLTWALLGHDSTQEKLINYNMRILTREGFISAILVSDPDHLDADRKTFERDILPAVTVKPGQTYADFDESKDKMAEYGLKGLILGGVGVAVAKKVGLLALIAVLFKKFFIVLLAPIIYVWNKIFRRKKQPNTINSETEPVQEQQPPTGT</sequence>
<organism evidence="3 4">
    <name type="scientific">Paenibacillus curdlanolyticus YK9</name>
    <dbReference type="NCBI Taxonomy" id="717606"/>
    <lineage>
        <taxon>Bacteria</taxon>
        <taxon>Bacillati</taxon>
        <taxon>Bacillota</taxon>
        <taxon>Bacilli</taxon>
        <taxon>Bacillales</taxon>
        <taxon>Paenibacillaceae</taxon>
        <taxon>Paenibacillus</taxon>
    </lineage>
</organism>
<protein>
    <recommendedName>
        <fullName evidence="5">Membrane-anchored protein</fullName>
    </recommendedName>
</protein>
<dbReference type="RefSeq" id="WP_006039576.1">
    <property type="nucleotide sequence ID" value="NZ_AEDD01000010.1"/>
</dbReference>
<dbReference type="InterPro" id="IPR018682">
    <property type="entry name" value="DUF2167_membr"/>
</dbReference>
<evidence type="ECO:0000313" key="4">
    <source>
        <dbReference type="Proteomes" id="UP000005387"/>
    </source>
</evidence>
<evidence type="ECO:0008006" key="5">
    <source>
        <dbReference type="Google" id="ProtNLM"/>
    </source>
</evidence>
<name>E0ID86_9BACL</name>
<feature type="transmembrane region" description="Helical" evidence="1">
    <location>
        <begin position="263"/>
        <end position="286"/>
    </location>
</feature>
<feature type="signal peptide" evidence="2">
    <location>
        <begin position="1"/>
        <end position="33"/>
    </location>
</feature>
<reference evidence="3 4" key="1">
    <citation type="submission" date="2010-07" db="EMBL/GenBank/DDBJ databases">
        <title>The draft genome of Paenibacillus curdlanolyticus YK9.</title>
        <authorList>
            <consortium name="US DOE Joint Genome Institute (JGI-PGF)"/>
            <person name="Lucas S."/>
            <person name="Copeland A."/>
            <person name="Lapidus A."/>
            <person name="Cheng J.-F."/>
            <person name="Bruce D."/>
            <person name="Goodwin L."/>
            <person name="Pitluck S."/>
            <person name="Land M.L."/>
            <person name="Hauser L."/>
            <person name="Chang Y.-J."/>
            <person name="Jeffries C."/>
            <person name="Anderson I.J."/>
            <person name="Johnson E."/>
            <person name="Loganathan U."/>
            <person name="Mulhopadhyay B."/>
            <person name="Kyrpides N."/>
            <person name="Woyke T.J."/>
        </authorList>
    </citation>
    <scope>NUCLEOTIDE SEQUENCE [LARGE SCALE GENOMIC DNA]</scope>
    <source>
        <strain evidence="3 4">YK9</strain>
    </source>
</reference>
<proteinExistence type="predicted"/>
<evidence type="ECO:0000256" key="2">
    <source>
        <dbReference type="SAM" id="SignalP"/>
    </source>
</evidence>
<keyword evidence="1" id="KW-0812">Transmembrane</keyword>
<accession>E0ID86</accession>
<keyword evidence="1" id="KW-1133">Transmembrane helix</keyword>
<dbReference type="Proteomes" id="UP000005387">
    <property type="component" value="Unassembled WGS sequence"/>
</dbReference>
<evidence type="ECO:0000256" key="1">
    <source>
        <dbReference type="SAM" id="Phobius"/>
    </source>
</evidence>